<evidence type="ECO:0000313" key="1">
    <source>
        <dbReference type="EMBL" id="RPB09707.1"/>
    </source>
</evidence>
<keyword evidence="2" id="KW-1185">Reference proteome</keyword>
<protein>
    <submittedName>
        <fullName evidence="1">Uncharacterized protein</fullName>
    </submittedName>
</protein>
<proteinExistence type="predicted"/>
<dbReference type="InParanoid" id="A0A3N4KGR8"/>
<gene>
    <name evidence="1" type="ORF">P167DRAFT_292790</name>
</gene>
<reference evidence="1 2" key="1">
    <citation type="journal article" date="2018" name="Nat. Ecol. Evol.">
        <title>Pezizomycetes genomes reveal the molecular basis of ectomycorrhizal truffle lifestyle.</title>
        <authorList>
            <person name="Murat C."/>
            <person name="Payen T."/>
            <person name="Noel B."/>
            <person name="Kuo A."/>
            <person name="Morin E."/>
            <person name="Chen J."/>
            <person name="Kohler A."/>
            <person name="Krizsan K."/>
            <person name="Balestrini R."/>
            <person name="Da Silva C."/>
            <person name="Montanini B."/>
            <person name="Hainaut M."/>
            <person name="Levati E."/>
            <person name="Barry K.W."/>
            <person name="Belfiori B."/>
            <person name="Cichocki N."/>
            <person name="Clum A."/>
            <person name="Dockter R.B."/>
            <person name="Fauchery L."/>
            <person name="Guy J."/>
            <person name="Iotti M."/>
            <person name="Le Tacon F."/>
            <person name="Lindquist E.A."/>
            <person name="Lipzen A."/>
            <person name="Malagnac F."/>
            <person name="Mello A."/>
            <person name="Molinier V."/>
            <person name="Miyauchi S."/>
            <person name="Poulain J."/>
            <person name="Riccioni C."/>
            <person name="Rubini A."/>
            <person name="Sitrit Y."/>
            <person name="Splivallo R."/>
            <person name="Traeger S."/>
            <person name="Wang M."/>
            <person name="Zifcakova L."/>
            <person name="Wipf D."/>
            <person name="Zambonelli A."/>
            <person name="Paolocci F."/>
            <person name="Nowrousian M."/>
            <person name="Ottonello S."/>
            <person name="Baldrian P."/>
            <person name="Spatafora J.W."/>
            <person name="Henrissat B."/>
            <person name="Nagy L.G."/>
            <person name="Aury J.M."/>
            <person name="Wincker P."/>
            <person name="Grigoriev I.V."/>
            <person name="Bonfante P."/>
            <person name="Martin F.M."/>
        </authorList>
    </citation>
    <scope>NUCLEOTIDE SEQUENCE [LARGE SCALE GENOMIC DNA]</scope>
    <source>
        <strain evidence="1 2">CCBAS932</strain>
    </source>
</reference>
<accession>A0A3N4KGR8</accession>
<evidence type="ECO:0000313" key="2">
    <source>
        <dbReference type="Proteomes" id="UP000277580"/>
    </source>
</evidence>
<dbReference type="AlphaFoldDB" id="A0A3N4KGR8"/>
<dbReference type="EMBL" id="ML119149">
    <property type="protein sequence ID" value="RPB09707.1"/>
    <property type="molecule type" value="Genomic_DNA"/>
</dbReference>
<dbReference type="Proteomes" id="UP000277580">
    <property type="component" value="Unassembled WGS sequence"/>
</dbReference>
<sequence>MLHIYVAEINRSVQNPLSTASPHTSYTHIPPLQLPIYTVAAEGLIKATRTKFVSLMWSPNINHNIKYTGLFELLSQMRTFSVWERKKRRVQHIRVPGTCSDLQLMFYLWRTKCGDGCVCRRYRARLICRGRYGAISISSHGNCIQGLCLYQLSTPTYTTTNGYRHKLPIPRAHHICCTCLCVTDYSPGCPGE</sequence>
<name>A0A3N4KGR8_9PEZI</name>
<organism evidence="1 2">
    <name type="scientific">Morchella conica CCBAS932</name>
    <dbReference type="NCBI Taxonomy" id="1392247"/>
    <lineage>
        <taxon>Eukaryota</taxon>
        <taxon>Fungi</taxon>
        <taxon>Dikarya</taxon>
        <taxon>Ascomycota</taxon>
        <taxon>Pezizomycotina</taxon>
        <taxon>Pezizomycetes</taxon>
        <taxon>Pezizales</taxon>
        <taxon>Morchellaceae</taxon>
        <taxon>Morchella</taxon>
    </lineage>
</organism>